<evidence type="ECO:0000259" key="6">
    <source>
        <dbReference type="PROSITE" id="PS50045"/>
    </source>
</evidence>
<keyword evidence="5" id="KW-0597">Phosphoprotein</keyword>
<dbReference type="InterPro" id="IPR009057">
    <property type="entry name" value="Homeodomain-like_sf"/>
</dbReference>
<feature type="domain" description="Sigma-54 factor interaction" evidence="6">
    <location>
        <begin position="140"/>
        <end position="369"/>
    </location>
</feature>
<dbReference type="InterPro" id="IPR003593">
    <property type="entry name" value="AAA+_ATPase"/>
</dbReference>
<evidence type="ECO:0000256" key="5">
    <source>
        <dbReference type="PROSITE-ProRule" id="PRU00169"/>
    </source>
</evidence>
<dbReference type="SUPFAM" id="SSF52540">
    <property type="entry name" value="P-loop containing nucleoside triphosphate hydrolases"/>
    <property type="match status" value="1"/>
</dbReference>
<dbReference type="EMBL" id="VBPA01000110">
    <property type="protein sequence ID" value="TMQ71658.1"/>
    <property type="molecule type" value="Genomic_DNA"/>
</dbReference>
<name>A0A538U707_UNCEI</name>
<keyword evidence="2" id="KW-0067">ATP-binding</keyword>
<sequence length="447" mass="49452">MKRILVVDDETAVRFGVRDFLRAKGLEVNEADSCASAEESVRTNTPDAAVLDYRLPDGDALALLPRLKAVDPDLPIVILTGHGTIELAVKAIQSGADQFLTKPVELAALQVLLQRLLENRRARQRQVARAPRRDADRQPFLGISPAIRQLEVDARAAAGAGRPILIEGETGSGKGVLAEWLHHVGPRSDEAFVDLNCAGLARDLLESELFGHERGAFTGAVASKAGLFEVAHHGTVFLDEIGDMDLAVQAKLLKVIEEQRFRRLGDTRDRFVDIHLIAATHEDLLALARQKKFREDLYYRIGVIPLRVPPLRERPEDIPLVARALIEGLTRELGRPRCELEPEAERALVSDRWPGNVRELRNALERSLLRAGAGPIMRGHLALESAARASGSDDPRLTLAQLERLHIERALAAENGHVERAAKRLGVPRSTFYQRLRQMGITPRRVS</sequence>
<dbReference type="AlphaFoldDB" id="A0A538U707"/>
<dbReference type="PROSITE" id="PS50045">
    <property type="entry name" value="SIGMA54_INTERACT_4"/>
    <property type="match status" value="1"/>
</dbReference>
<dbReference type="InterPro" id="IPR011006">
    <property type="entry name" value="CheY-like_superfamily"/>
</dbReference>
<dbReference type="CDD" id="cd00009">
    <property type="entry name" value="AAA"/>
    <property type="match status" value="1"/>
</dbReference>
<evidence type="ECO:0000313" key="9">
    <source>
        <dbReference type="Proteomes" id="UP000319836"/>
    </source>
</evidence>
<dbReference type="PROSITE" id="PS00688">
    <property type="entry name" value="SIGMA54_INTERACT_3"/>
    <property type="match status" value="1"/>
</dbReference>
<dbReference type="PANTHER" id="PTHR32071">
    <property type="entry name" value="TRANSCRIPTIONAL REGULATORY PROTEIN"/>
    <property type="match status" value="1"/>
</dbReference>
<dbReference type="FunFam" id="3.40.50.300:FF:000006">
    <property type="entry name" value="DNA-binding transcriptional regulator NtrC"/>
    <property type="match status" value="1"/>
</dbReference>
<dbReference type="InterPro" id="IPR025944">
    <property type="entry name" value="Sigma_54_int_dom_CS"/>
</dbReference>
<proteinExistence type="predicted"/>
<dbReference type="SMART" id="SM00448">
    <property type="entry name" value="REC"/>
    <property type="match status" value="1"/>
</dbReference>
<dbReference type="InterPro" id="IPR027417">
    <property type="entry name" value="P-loop_NTPase"/>
</dbReference>
<evidence type="ECO:0000256" key="1">
    <source>
        <dbReference type="ARBA" id="ARBA00022741"/>
    </source>
</evidence>
<dbReference type="Pfam" id="PF00158">
    <property type="entry name" value="Sigma54_activat"/>
    <property type="match status" value="1"/>
</dbReference>
<evidence type="ECO:0000256" key="3">
    <source>
        <dbReference type="ARBA" id="ARBA00023015"/>
    </source>
</evidence>
<dbReference type="GO" id="GO:0005524">
    <property type="term" value="F:ATP binding"/>
    <property type="evidence" value="ECO:0007669"/>
    <property type="project" value="UniProtKB-KW"/>
</dbReference>
<dbReference type="Pfam" id="PF25601">
    <property type="entry name" value="AAA_lid_14"/>
    <property type="match status" value="1"/>
</dbReference>
<dbReference type="Gene3D" id="3.40.50.300">
    <property type="entry name" value="P-loop containing nucleotide triphosphate hydrolases"/>
    <property type="match status" value="1"/>
</dbReference>
<dbReference type="Gene3D" id="1.10.10.60">
    <property type="entry name" value="Homeodomain-like"/>
    <property type="match status" value="1"/>
</dbReference>
<evidence type="ECO:0000256" key="4">
    <source>
        <dbReference type="ARBA" id="ARBA00023163"/>
    </source>
</evidence>
<dbReference type="Pfam" id="PF00072">
    <property type="entry name" value="Response_reg"/>
    <property type="match status" value="1"/>
</dbReference>
<dbReference type="Gene3D" id="3.40.50.2300">
    <property type="match status" value="1"/>
</dbReference>
<keyword evidence="3" id="KW-0805">Transcription regulation</keyword>
<dbReference type="SUPFAM" id="SSF52172">
    <property type="entry name" value="CheY-like"/>
    <property type="match status" value="1"/>
</dbReference>
<comment type="caution">
    <text evidence="8">The sequence shown here is derived from an EMBL/GenBank/DDBJ whole genome shotgun (WGS) entry which is preliminary data.</text>
</comment>
<evidence type="ECO:0000259" key="7">
    <source>
        <dbReference type="PROSITE" id="PS50110"/>
    </source>
</evidence>
<keyword evidence="4" id="KW-0804">Transcription</keyword>
<dbReference type="GO" id="GO:0006355">
    <property type="term" value="P:regulation of DNA-templated transcription"/>
    <property type="evidence" value="ECO:0007669"/>
    <property type="project" value="InterPro"/>
</dbReference>
<keyword evidence="1" id="KW-0547">Nucleotide-binding</keyword>
<dbReference type="InterPro" id="IPR058031">
    <property type="entry name" value="AAA_lid_NorR"/>
</dbReference>
<dbReference type="PROSITE" id="PS00675">
    <property type="entry name" value="SIGMA54_INTERACT_1"/>
    <property type="match status" value="1"/>
</dbReference>
<dbReference type="Pfam" id="PF02954">
    <property type="entry name" value="HTH_8"/>
    <property type="match status" value="1"/>
</dbReference>
<dbReference type="GO" id="GO:0043565">
    <property type="term" value="F:sequence-specific DNA binding"/>
    <property type="evidence" value="ECO:0007669"/>
    <property type="project" value="InterPro"/>
</dbReference>
<dbReference type="PRINTS" id="PR01590">
    <property type="entry name" value="HTHFIS"/>
</dbReference>
<gene>
    <name evidence="8" type="ORF">E6K80_05000</name>
</gene>
<organism evidence="8 9">
    <name type="scientific">Eiseniibacteriota bacterium</name>
    <dbReference type="NCBI Taxonomy" id="2212470"/>
    <lineage>
        <taxon>Bacteria</taxon>
        <taxon>Candidatus Eiseniibacteriota</taxon>
    </lineage>
</organism>
<feature type="domain" description="Response regulatory" evidence="7">
    <location>
        <begin position="3"/>
        <end position="117"/>
    </location>
</feature>
<reference evidence="8 9" key="1">
    <citation type="journal article" date="2019" name="Nat. Microbiol.">
        <title>Mediterranean grassland soil C-N compound turnover is dependent on rainfall and depth, and is mediated by genomically divergent microorganisms.</title>
        <authorList>
            <person name="Diamond S."/>
            <person name="Andeer P.F."/>
            <person name="Li Z."/>
            <person name="Crits-Christoph A."/>
            <person name="Burstein D."/>
            <person name="Anantharaman K."/>
            <person name="Lane K.R."/>
            <person name="Thomas B.C."/>
            <person name="Pan C."/>
            <person name="Northen T.R."/>
            <person name="Banfield J.F."/>
        </authorList>
    </citation>
    <scope>NUCLEOTIDE SEQUENCE [LARGE SCALE GENOMIC DNA]</scope>
    <source>
        <strain evidence="8">WS_10</strain>
    </source>
</reference>
<dbReference type="Gene3D" id="1.10.8.60">
    <property type="match status" value="1"/>
</dbReference>
<dbReference type="Proteomes" id="UP000319836">
    <property type="component" value="Unassembled WGS sequence"/>
</dbReference>
<dbReference type="SMART" id="SM00382">
    <property type="entry name" value="AAA"/>
    <property type="match status" value="1"/>
</dbReference>
<protein>
    <submittedName>
        <fullName evidence="8">Sigma-54-dependent Fis family transcriptional regulator</fullName>
    </submittedName>
</protein>
<feature type="modified residue" description="4-aspartylphosphate" evidence="5">
    <location>
        <position position="52"/>
    </location>
</feature>
<dbReference type="PANTHER" id="PTHR32071:SF113">
    <property type="entry name" value="ALGINATE BIOSYNTHESIS TRANSCRIPTIONAL REGULATORY PROTEIN ALGB"/>
    <property type="match status" value="1"/>
</dbReference>
<evidence type="ECO:0000256" key="2">
    <source>
        <dbReference type="ARBA" id="ARBA00022840"/>
    </source>
</evidence>
<dbReference type="InterPro" id="IPR001789">
    <property type="entry name" value="Sig_transdc_resp-reg_receiver"/>
</dbReference>
<accession>A0A538U707</accession>
<dbReference type="GO" id="GO:0000160">
    <property type="term" value="P:phosphorelay signal transduction system"/>
    <property type="evidence" value="ECO:0007669"/>
    <property type="project" value="InterPro"/>
</dbReference>
<dbReference type="InterPro" id="IPR002078">
    <property type="entry name" value="Sigma_54_int"/>
</dbReference>
<dbReference type="PROSITE" id="PS50110">
    <property type="entry name" value="RESPONSE_REGULATORY"/>
    <property type="match status" value="1"/>
</dbReference>
<dbReference type="SUPFAM" id="SSF46689">
    <property type="entry name" value="Homeodomain-like"/>
    <property type="match status" value="1"/>
</dbReference>
<dbReference type="InterPro" id="IPR025662">
    <property type="entry name" value="Sigma_54_int_dom_ATP-bd_1"/>
</dbReference>
<dbReference type="InterPro" id="IPR002197">
    <property type="entry name" value="HTH_Fis"/>
</dbReference>
<evidence type="ECO:0000313" key="8">
    <source>
        <dbReference type="EMBL" id="TMQ71658.1"/>
    </source>
</evidence>